<evidence type="ECO:0000256" key="2">
    <source>
        <dbReference type="ARBA" id="ARBA00026116"/>
    </source>
</evidence>
<comment type="pathway">
    <text evidence="1">Amino-acid degradation; L-leucine degradation; (S)-3-hydroxy-3-methylglutaryl-CoA from 3-isovaleryl-CoA: step 2/3.</text>
</comment>
<evidence type="ECO:0000256" key="3">
    <source>
        <dbReference type="ARBA" id="ARBA00031109"/>
    </source>
</evidence>
<dbReference type="InterPro" id="IPR011762">
    <property type="entry name" value="COA_CT_N"/>
</dbReference>
<keyword evidence="9" id="KW-1185">Reference proteome</keyword>
<evidence type="ECO:0000259" key="7">
    <source>
        <dbReference type="PROSITE" id="PS50980"/>
    </source>
</evidence>
<dbReference type="Gene3D" id="3.90.226.10">
    <property type="entry name" value="2-enoyl-CoA Hydratase, Chain A, domain 1"/>
    <property type="match status" value="2"/>
</dbReference>
<dbReference type="Proteomes" id="UP000694865">
    <property type="component" value="Unplaced"/>
</dbReference>
<proteinExistence type="predicted"/>
<organism evidence="9 10">
    <name type="scientific">Saccoglossus kowalevskii</name>
    <name type="common">Acorn worm</name>
    <dbReference type="NCBI Taxonomy" id="10224"/>
    <lineage>
        <taxon>Eukaryota</taxon>
        <taxon>Metazoa</taxon>
        <taxon>Hemichordata</taxon>
        <taxon>Enteropneusta</taxon>
        <taxon>Harrimaniidae</taxon>
        <taxon>Saccoglossus</taxon>
    </lineage>
</organism>
<dbReference type="InterPro" id="IPR011763">
    <property type="entry name" value="COA_CT_C"/>
</dbReference>
<reference evidence="10" key="1">
    <citation type="submission" date="2025-08" db="UniProtKB">
        <authorList>
            <consortium name="RefSeq"/>
        </authorList>
    </citation>
    <scope>IDENTIFICATION</scope>
    <source>
        <tissue evidence="10">Testes</tissue>
    </source>
</reference>
<name>A0ABM0GY06_SACKO</name>
<protein>
    <recommendedName>
        <fullName evidence="2">methylcrotonoyl-CoA carboxylase</fullName>
        <ecNumber evidence="2">6.4.1.4</ecNumber>
    </recommendedName>
    <alternativeName>
        <fullName evidence="5">3-methylcrotonyl-CoA carboxylase 2</fullName>
    </alternativeName>
    <alternativeName>
        <fullName evidence="3">3-methylcrotonyl-CoA carboxylase non-biotin-containing subunit</fullName>
    </alternativeName>
    <alternativeName>
        <fullName evidence="4">3-methylcrotonyl-CoA:carbon dioxide ligase subunit beta</fullName>
    </alternativeName>
</protein>
<dbReference type="SUPFAM" id="SSF52096">
    <property type="entry name" value="ClpP/crotonase"/>
    <property type="match status" value="2"/>
</dbReference>
<evidence type="ECO:0000256" key="5">
    <source>
        <dbReference type="ARBA" id="ARBA00031404"/>
    </source>
</evidence>
<accession>A0ABM0GY06</accession>
<dbReference type="InterPro" id="IPR029045">
    <property type="entry name" value="ClpP/crotonase-like_dom_sf"/>
</dbReference>
<feature type="domain" description="CoA carboxyltransferase N-terminal" evidence="7">
    <location>
        <begin position="63"/>
        <end position="321"/>
    </location>
</feature>
<dbReference type="PROSITE" id="PS50989">
    <property type="entry name" value="COA_CT_CTER"/>
    <property type="match status" value="1"/>
</dbReference>
<dbReference type="RefSeq" id="XP_002739855.2">
    <property type="nucleotide sequence ID" value="XM_002739809.2"/>
</dbReference>
<evidence type="ECO:0000256" key="6">
    <source>
        <dbReference type="ARBA" id="ARBA00052347"/>
    </source>
</evidence>
<dbReference type="PANTHER" id="PTHR22855">
    <property type="entry name" value="ACETYL, PROPIONYL, PYRUVATE, AND GLUTACONYL CARBOXYLASE-RELATED"/>
    <property type="match status" value="1"/>
</dbReference>
<gene>
    <name evidence="10" type="primary">LOC100368348</name>
</gene>
<comment type="catalytic activity">
    <reaction evidence="6">
        <text>3-methylbut-2-enoyl-CoA + hydrogencarbonate + ATP = 3-methyl-(2E)-glutaconyl-CoA + ADP + phosphate + H(+)</text>
        <dbReference type="Rhea" id="RHEA:13589"/>
        <dbReference type="ChEBI" id="CHEBI:15378"/>
        <dbReference type="ChEBI" id="CHEBI:17544"/>
        <dbReference type="ChEBI" id="CHEBI:30616"/>
        <dbReference type="ChEBI" id="CHEBI:43474"/>
        <dbReference type="ChEBI" id="CHEBI:57344"/>
        <dbReference type="ChEBI" id="CHEBI:57346"/>
        <dbReference type="ChEBI" id="CHEBI:456216"/>
        <dbReference type="EC" id="6.4.1.4"/>
    </reaction>
</comment>
<dbReference type="GeneID" id="100368348"/>
<dbReference type="EC" id="6.4.1.4" evidence="2"/>
<evidence type="ECO:0000256" key="1">
    <source>
        <dbReference type="ARBA" id="ARBA00025711"/>
    </source>
</evidence>
<dbReference type="Pfam" id="PF01039">
    <property type="entry name" value="Carboxyl_trans"/>
    <property type="match status" value="1"/>
</dbReference>
<evidence type="ECO:0000313" key="10">
    <source>
        <dbReference type="RefSeq" id="XP_002739855.2"/>
    </source>
</evidence>
<dbReference type="InterPro" id="IPR034733">
    <property type="entry name" value="AcCoA_carboxyl_beta"/>
</dbReference>
<sequence length="542" mass="59561">MLNNLRRTCSRTGLIFRMQSVVVRSVSTTKTTNVIIKGGGRGRLLDGTIDTQTENVKQRIEHSKLLQRKYEQLFELAKKGGGEKGIERHTKKNKKLLVRDRIKLLVDNDGEDFLELSPLAGFGLEYGDVPAAGSVSGIGWIHGIPCLITGHDATIKGGTIYPIGVKKLLRSQEIGHHNRLPCIYIVDSGGAFLPLQDEIFPDKLMGGRGFYNQAMMSSEGIPQIALVCGSCTAGGAYVPSMSDEAGIVHNIGSVFLGGPPLVYAALKEIVTTEDLGGATVHCKVSGVTDHFAETEEEVFAIGRDIVETLNLHSIYDLKPMKYKEPLFPSENLSAFVTTKPCEQIDMYKLLAHIIDGSYFYEFKTIYGPTLITGFARICGHLVGIVANQGAISHDASLKGAHFVELCCQRNIPIIFLQNTESEEGTTATNKVHQAETLRCKGKLVATIACAEVPKITVVVGASFQNENLTMCGRSFDPRFLWIWPNAAVGLQDDCRDAFYSTARIWDDGIIMPQHTRQVLSKSLSIVKHFPNERETKFGVLRM</sequence>
<evidence type="ECO:0000313" key="9">
    <source>
        <dbReference type="Proteomes" id="UP000694865"/>
    </source>
</evidence>
<feature type="domain" description="CoA carboxyltransferase C-terminal" evidence="8">
    <location>
        <begin position="328"/>
        <end position="542"/>
    </location>
</feature>
<dbReference type="PANTHER" id="PTHR22855:SF47">
    <property type="entry name" value="METHYLCROTONOYL-COA CARBOXYLASE"/>
    <property type="match status" value="1"/>
</dbReference>
<dbReference type="PROSITE" id="PS50980">
    <property type="entry name" value="COA_CT_NTER"/>
    <property type="match status" value="1"/>
</dbReference>
<dbReference type="InterPro" id="IPR045190">
    <property type="entry name" value="MCCB/AccD1-like"/>
</dbReference>
<evidence type="ECO:0000256" key="4">
    <source>
        <dbReference type="ARBA" id="ARBA00031237"/>
    </source>
</evidence>
<evidence type="ECO:0000259" key="8">
    <source>
        <dbReference type="PROSITE" id="PS50989"/>
    </source>
</evidence>